<proteinExistence type="predicted"/>
<reference evidence="1 2" key="1">
    <citation type="submission" date="2015-04" db="EMBL/GenBank/DDBJ databases">
        <authorList>
            <person name="Syromyatnikov M.Y."/>
            <person name="Popov V.N."/>
        </authorList>
    </citation>
    <scope>NUCLEOTIDE SEQUENCE [LARGE SCALE GENOMIC DNA]</scope>
    <source>
        <strain evidence="1">WF-38-12</strain>
    </source>
</reference>
<accession>A0A0U1MB77</accession>
<organism evidence="1 2">
    <name type="scientific">Talaromyces islandicus</name>
    <name type="common">Penicillium islandicum</name>
    <dbReference type="NCBI Taxonomy" id="28573"/>
    <lineage>
        <taxon>Eukaryota</taxon>
        <taxon>Fungi</taxon>
        <taxon>Dikarya</taxon>
        <taxon>Ascomycota</taxon>
        <taxon>Pezizomycotina</taxon>
        <taxon>Eurotiomycetes</taxon>
        <taxon>Eurotiomycetidae</taxon>
        <taxon>Eurotiales</taxon>
        <taxon>Trichocomaceae</taxon>
        <taxon>Talaromyces</taxon>
        <taxon>Talaromyces sect. Islandici</taxon>
    </lineage>
</organism>
<keyword evidence="2" id="KW-1185">Reference proteome</keyword>
<sequence length="170" mass="19906">MSEARPSENFYVVRLENRNNDFGPSGNIKETLKWCKREIEAFRRAYSADIPTPIPMGGSAYLIYLTSEKERRELDRLDLKSFDLRDDECYGYRLSALDLSVLENAPLVRRRAWLHHLQRNLLVSSEHEPGPKAQWRNDLEELLEKERREIDQSPEWKQMLGRLTGVAVGM</sequence>
<dbReference type="AlphaFoldDB" id="A0A0U1MB77"/>
<protein>
    <submittedName>
        <fullName evidence="1">Uncharacterized protein</fullName>
    </submittedName>
</protein>
<name>A0A0U1MB77_TALIS</name>
<dbReference type="Proteomes" id="UP000054383">
    <property type="component" value="Unassembled WGS sequence"/>
</dbReference>
<evidence type="ECO:0000313" key="1">
    <source>
        <dbReference type="EMBL" id="CRG92864.1"/>
    </source>
</evidence>
<dbReference type="EMBL" id="CVMT01000022">
    <property type="protein sequence ID" value="CRG92864.1"/>
    <property type="molecule type" value="Genomic_DNA"/>
</dbReference>
<evidence type="ECO:0000313" key="2">
    <source>
        <dbReference type="Proteomes" id="UP000054383"/>
    </source>
</evidence>
<gene>
    <name evidence="1" type="ORF">PISL3812_09937</name>
</gene>